<gene>
    <name evidence="2" type="ORF">Q9K01_00505</name>
</gene>
<accession>A0ABT9H480</accession>
<comment type="caution">
    <text evidence="2">The sequence shown here is derived from an EMBL/GenBank/DDBJ whole genome shotgun (WGS) entry which is preliminary data.</text>
</comment>
<dbReference type="InterPro" id="IPR018060">
    <property type="entry name" value="HTH_AraC"/>
</dbReference>
<name>A0ABT9H480_9SPHN</name>
<dbReference type="RefSeq" id="WP_305928259.1">
    <property type="nucleotide sequence ID" value="NZ_JAVAIL010000001.1"/>
</dbReference>
<evidence type="ECO:0000259" key="1">
    <source>
        <dbReference type="PROSITE" id="PS01124"/>
    </source>
</evidence>
<dbReference type="Proteomes" id="UP001235664">
    <property type="component" value="Unassembled WGS sequence"/>
</dbReference>
<dbReference type="EMBL" id="JAVAIL010000001">
    <property type="protein sequence ID" value="MDP4538107.1"/>
    <property type="molecule type" value="Genomic_DNA"/>
</dbReference>
<feature type="domain" description="HTH araC/xylS-type" evidence="1">
    <location>
        <begin position="197"/>
        <end position="280"/>
    </location>
</feature>
<dbReference type="Gene3D" id="1.10.10.60">
    <property type="entry name" value="Homeodomain-like"/>
    <property type="match status" value="1"/>
</dbReference>
<sequence>MAQSAGAKGGQGPLTPANRFAIDYLGVSPQLSDYVTTFYHFRCDDEKVDDIQPAAIGHFSLFAFGEGEMGLPEGGIDPSHRVNLLTPFSRAAPFRVDGPFHAIGAALSPLGWAALTGLCAKTHCNRLYRADDWLDPALVALGHALCAAYRAGEKDAKQCVAELEPAMLAAMQPLKPGHPELIAATNAWLAGDFLPEIDDLYAASPYSRRQTQRLVERYFGLSPVALRRKYRALRAATLLSLPSLTLEYEAQIGQAFYDQPHMIREIRLFAGRTPARLTDASSPYLTEMLNKKNLRQVGLPIAMDEDANDSQESETG</sequence>
<dbReference type="Pfam" id="PF12833">
    <property type="entry name" value="HTH_18"/>
    <property type="match status" value="1"/>
</dbReference>
<evidence type="ECO:0000313" key="3">
    <source>
        <dbReference type="Proteomes" id="UP001235664"/>
    </source>
</evidence>
<dbReference type="PROSITE" id="PS01124">
    <property type="entry name" value="HTH_ARAC_FAMILY_2"/>
    <property type="match status" value="1"/>
</dbReference>
<protein>
    <submittedName>
        <fullName evidence="2">Helix-turn-helix domain-containing protein</fullName>
    </submittedName>
</protein>
<keyword evidence="3" id="KW-1185">Reference proteome</keyword>
<evidence type="ECO:0000313" key="2">
    <source>
        <dbReference type="EMBL" id="MDP4538107.1"/>
    </source>
</evidence>
<proteinExistence type="predicted"/>
<organism evidence="2 3">
    <name type="scientific">Qipengyuania benthica</name>
    <dbReference type="NCBI Taxonomy" id="3067651"/>
    <lineage>
        <taxon>Bacteria</taxon>
        <taxon>Pseudomonadati</taxon>
        <taxon>Pseudomonadota</taxon>
        <taxon>Alphaproteobacteria</taxon>
        <taxon>Sphingomonadales</taxon>
        <taxon>Erythrobacteraceae</taxon>
        <taxon>Qipengyuania</taxon>
    </lineage>
</organism>
<reference evidence="2 3" key="1">
    <citation type="submission" date="2023-08" db="EMBL/GenBank/DDBJ databases">
        <title>genomic of DY56.</title>
        <authorList>
            <person name="Wang Y."/>
        </authorList>
    </citation>
    <scope>NUCLEOTIDE SEQUENCE [LARGE SCALE GENOMIC DNA]</scope>
    <source>
        <strain evidence="2 3">DY56-A-20</strain>
    </source>
</reference>